<dbReference type="Proteomes" id="UP000538955">
    <property type="component" value="Unassembled WGS sequence"/>
</dbReference>
<accession>A0ABX1SRK9</accession>
<evidence type="ECO:0000313" key="2">
    <source>
        <dbReference type="Proteomes" id="UP000538955"/>
    </source>
</evidence>
<organism evidence="1 2">
    <name type="scientific">Staphylococcus capitis</name>
    <dbReference type="NCBI Taxonomy" id="29388"/>
    <lineage>
        <taxon>Bacteria</taxon>
        <taxon>Bacillati</taxon>
        <taxon>Bacillota</taxon>
        <taxon>Bacilli</taxon>
        <taxon>Bacillales</taxon>
        <taxon>Staphylococcaceae</taxon>
        <taxon>Staphylococcus</taxon>
    </lineage>
</organism>
<evidence type="ECO:0008006" key="3">
    <source>
        <dbReference type="Google" id="ProtNLM"/>
    </source>
</evidence>
<sequence>MLTIKEVETIVSRDIGTDVTVLESNDNTAIVRYNKSDYVEYAVMKFNESGCYSGRYFPSFSQPRECARNSAWTAYKNQTA</sequence>
<proteinExistence type="predicted"/>
<reference evidence="1 2" key="1">
    <citation type="submission" date="2020-04" db="EMBL/GenBank/DDBJ databases">
        <title>The Epidemiology and Molecular Characteristics of Linezolid-Resistant Staphylococcus capitis in Huashan Hospital, Shanghai.</title>
        <authorList>
            <person name="Ding L."/>
            <person name="Li P."/>
            <person name="Yang Y."/>
            <person name="Lin D."/>
            <person name="Xu X."/>
        </authorList>
    </citation>
    <scope>NUCLEOTIDE SEQUENCE [LARGE SCALE GENOMIC DNA]</scope>
    <source>
        <strain evidence="1 2">17-84</strain>
    </source>
</reference>
<keyword evidence="2" id="KW-1185">Reference proteome</keyword>
<name>A0ABX1SRK9_STACP</name>
<dbReference type="EMBL" id="JABBMI010000055">
    <property type="protein sequence ID" value="NMK54013.1"/>
    <property type="molecule type" value="Genomic_DNA"/>
</dbReference>
<evidence type="ECO:0000313" key="1">
    <source>
        <dbReference type="EMBL" id="NMK54013.1"/>
    </source>
</evidence>
<gene>
    <name evidence="1" type="ORF">HHM24_04500</name>
</gene>
<dbReference type="RefSeq" id="WP_168992975.1">
    <property type="nucleotide sequence ID" value="NZ_JABBMI010000055.1"/>
</dbReference>
<protein>
    <recommendedName>
        <fullName evidence="3">Phage protein</fullName>
    </recommendedName>
</protein>
<comment type="caution">
    <text evidence="1">The sequence shown here is derived from an EMBL/GenBank/DDBJ whole genome shotgun (WGS) entry which is preliminary data.</text>
</comment>